<evidence type="ECO:0000256" key="1">
    <source>
        <dbReference type="ARBA" id="ARBA00023015"/>
    </source>
</evidence>
<gene>
    <name evidence="6" type="ORF">D0T92_04500</name>
</gene>
<dbReference type="Gene3D" id="1.10.357.10">
    <property type="entry name" value="Tetracycline Repressor, domain 2"/>
    <property type="match status" value="1"/>
</dbReference>
<dbReference type="GO" id="GO:0003677">
    <property type="term" value="F:DNA binding"/>
    <property type="evidence" value="ECO:0007669"/>
    <property type="project" value="UniProtKB-UniRule"/>
</dbReference>
<protein>
    <submittedName>
        <fullName evidence="6">TetR/AcrR family transcriptional regulator</fullName>
    </submittedName>
</protein>
<keyword evidence="2 4" id="KW-0238">DNA-binding</keyword>
<dbReference type="InterPro" id="IPR001647">
    <property type="entry name" value="HTH_TetR"/>
</dbReference>
<dbReference type="PRINTS" id="PR00455">
    <property type="entry name" value="HTHTETR"/>
</dbReference>
<dbReference type="AlphaFoldDB" id="A0A5J6PU25"/>
<dbReference type="InterPro" id="IPR009057">
    <property type="entry name" value="Homeodomain-like_sf"/>
</dbReference>
<dbReference type="Proteomes" id="UP000325713">
    <property type="component" value="Chromosome"/>
</dbReference>
<evidence type="ECO:0000259" key="5">
    <source>
        <dbReference type="PROSITE" id="PS50977"/>
    </source>
</evidence>
<accession>A0A5J6PU25</accession>
<sequence length="203" mass="23449">MSEVQLPEKTYSDTKTHILDVGYQLIARKGFTAVGLKEILDTAGIPKGSFYHYFESKEAFGEEIIEYYLFNHQKHIDTISKKQITTRQKLYEYFQYWYDSQKNVSSREKCLIVKLSGEVADSSDVMRKALAKTYQVIIDWLCEQIKAGWEDGSLTPKTDISAESLASRWYYTWLGASLVTKISQSDNPLSEVWQMMLSELGYD</sequence>
<dbReference type="Pfam" id="PF00440">
    <property type="entry name" value="TetR_N"/>
    <property type="match status" value="1"/>
</dbReference>
<keyword evidence="1" id="KW-0805">Transcription regulation</keyword>
<dbReference type="SUPFAM" id="SSF48498">
    <property type="entry name" value="Tetracyclin repressor-like, C-terminal domain"/>
    <property type="match status" value="1"/>
</dbReference>
<dbReference type="KEGG" id="nzl:D0T92_04500"/>
<dbReference type="PANTHER" id="PTHR47506:SF6">
    <property type="entry name" value="HTH-TYPE TRANSCRIPTIONAL REPRESSOR NEMR"/>
    <property type="match status" value="1"/>
</dbReference>
<dbReference type="EMBL" id="CP031700">
    <property type="protein sequence ID" value="QEY25866.1"/>
    <property type="molecule type" value="Genomic_DNA"/>
</dbReference>
<keyword evidence="7" id="KW-1185">Reference proteome</keyword>
<evidence type="ECO:0000256" key="3">
    <source>
        <dbReference type="ARBA" id="ARBA00023163"/>
    </source>
</evidence>
<keyword evidence="3" id="KW-0804">Transcription</keyword>
<dbReference type="OrthoDB" id="9809772at2"/>
<dbReference type="PROSITE" id="PS50977">
    <property type="entry name" value="HTH_TETR_2"/>
    <property type="match status" value="1"/>
</dbReference>
<evidence type="ECO:0000256" key="2">
    <source>
        <dbReference type="ARBA" id="ARBA00023125"/>
    </source>
</evidence>
<dbReference type="Pfam" id="PF16925">
    <property type="entry name" value="TetR_C_13"/>
    <property type="match status" value="1"/>
</dbReference>
<feature type="domain" description="HTH tetR-type" evidence="5">
    <location>
        <begin position="12"/>
        <end position="72"/>
    </location>
</feature>
<dbReference type="PANTHER" id="PTHR47506">
    <property type="entry name" value="TRANSCRIPTIONAL REGULATORY PROTEIN"/>
    <property type="match status" value="1"/>
</dbReference>
<dbReference type="SUPFAM" id="SSF46689">
    <property type="entry name" value="Homeodomain-like"/>
    <property type="match status" value="1"/>
</dbReference>
<organism evidence="6 7">
    <name type="scientific">Neisseria zalophi</name>
    <dbReference type="NCBI Taxonomy" id="640030"/>
    <lineage>
        <taxon>Bacteria</taxon>
        <taxon>Pseudomonadati</taxon>
        <taxon>Pseudomonadota</taxon>
        <taxon>Betaproteobacteria</taxon>
        <taxon>Neisseriales</taxon>
        <taxon>Neisseriaceae</taxon>
        <taxon>Neisseria</taxon>
    </lineage>
</organism>
<evidence type="ECO:0000313" key="7">
    <source>
        <dbReference type="Proteomes" id="UP000325713"/>
    </source>
</evidence>
<dbReference type="RefSeq" id="WP_151050606.1">
    <property type="nucleotide sequence ID" value="NZ_CP031700.1"/>
</dbReference>
<evidence type="ECO:0000256" key="4">
    <source>
        <dbReference type="PROSITE-ProRule" id="PRU00335"/>
    </source>
</evidence>
<dbReference type="InterPro" id="IPR011075">
    <property type="entry name" value="TetR_C"/>
</dbReference>
<dbReference type="InterPro" id="IPR036271">
    <property type="entry name" value="Tet_transcr_reg_TetR-rel_C_sf"/>
</dbReference>
<reference evidence="6 7" key="1">
    <citation type="submission" date="2018-08" db="EMBL/GenBank/DDBJ databases">
        <title>Neisseria zalophi ATCC BAA-2455 complete genome.</title>
        <authorList>
            <person name="Veseli I.A."/>
            <person name="Buttler R."/>
            <person name="Mascarenhas dos Santos A.C."/>
            <person name="Pombert J.-F."/>
        </authorList>
    </citation>
    <scope>NUCLEOTIDE SEQUENCE [LARGE SCALE GENOMIC DNA]</scope>
    <source>
        <strain evidence="6 7">ATCC BAA-2455</strain>
    </source>
</reference>
<name>A0A5J6PU25_9NEIS</name>
<proteinExistence type="predicted"/>
<feature type="DNA-binding region" description="H-T-H motif" evidence="4">
    <location>
        <begin position="35"/>
        <end position="54"/>
    </location>
</feature>
<evidence type="ECO:0000313" key="6">
    <source>
        <dbReference type="EMBL" id="QEY25866.1"/>
    </source>
</evidence>